<dbReference type="RefSeq" id="WP_011772774.1">
    <property type="nucleotide sequence ID" value="NC_008710.1"/>
</dbReference>
<evidence type="ECO:0000313" key="2">
    <source>
        <dbReference type="Proteomes" id="UP000001205"/>
    </source>
</evidence>
<protein>
    <submittedName>
        <fullName evidence="1">Transposase</fullName>
    </submittedName>
</protein>
<dbReference type="EMBL" id="CP000049">
    <property type="protein sequence ID" value="AAX18156.1"/>
    <property type="molecule type" value="Genomic_DNA"/>
</dbReference>
<dbReference type="Proteomes" id="UP000001205">
    <property type="component" value="Chromosome"/>
</dbReference>
<proteinExistence type="predicted"/>
<dbReference type="KEGG" id="btu:BT0838A"/>
<dbReference type="AlphaFoldDB" id="A0ABF7PWK0"/>
<keyword evidence="2" id="KW-1185">Reference proteome</keyword>
<gene>
    <name evidence="1" type="ordered locus">BT0838A</name>
</gene>
<evidence type="ECO:0000313" key="1">
    <source>
        <dbReference type="EMBL" id="AAX18156.1"/>
    </source>
</evidence>
<sequence>MQTQNIFKICISIPIIISCTTIRFKQECKTNFKIIKSNAQYISVDNIEATDEYIYIEFTNTSDEIVKINWQHTNLNSKNIVTKKNDTKLINNLKIYKNKYKELLIGPKTSQTFKIYLLGQPEQNTKLAINNSKTQKHIFNKIKYPATLKLSITKPNINPKQTIDIVISRIPKI</sequence>
<accession>A0ABF7PWK0</accession>
<name>A0ABF7PWK0_BORT9</name>
<organism evidence="1 2">
    <name type="scientific">Borrelia turicatae (strain 91E135)</name>
    <dbReference type="NCBI Taxonomy" id="314724"/>
    <lineage>
        <taxon>Bacteria</taxon>
        <taxon>Pseudomonadati</taxon>
        <taxon>Spirochaetota</taxon>
        <taxon>Spirochaetia</taxon>
        <taxon>Spirochaetales</taxon>
        <taxon>Borreliaceae</taxon>
        <taxon>Borrelia</taxon>
    </lineage>
</organism>
<reference evidence="2" key="1">
    <citation type="submission" date="2004-12" db="EMBL/GenBank/DDBJ databases">
        <title>The genome sequence of Borrelia hermsii and Borrelia turicatae: comparative analysis of two agents of endemic N. America relapsing fever.</title>
        <authorList>
            <person name="Porcella S.F."/>
            <person name="Raffel S.J."/>
            <person name="Schrumpf M.E."/>
            <person name="Montgomery B."/>
            <person name="Smith T."/>
            <person name="Schwan T.G."/>
        </authorList>
    </citation>
    <scope>NUCLEOTIDE SEQUENCE [LARGE SCALE GENOMIC DNA]</scope>
    <source>
        <strain evidence="2">91E135</strain>
    </source>
</reference>